<protein>
    <submittedName>
        <fullName evidence="7">RNA polymerase sigma-70 factor (ECF subfamily)</fullName>
    </submittedName>
</protein>
<evidence type="ECO:0000259" key="6">
    <source>
        <dbReference type="Pfam" id="PF08281"/>
    </source>
</evidence>
<dbReference type="PANTHER" id="PTHR43133:SF51">
    <property type="entry name" value="RNA POLYMERASE SIGMA FACTOR"/>
    <property type="match status" value="1"/>
</dbReference>
<dbReference type="SUPFAM" id="SSF88659">
    <property type="entry name" value="Sigma3 and sigma4 domains of RNA polymerase sigma factors"/>
    <property type="match status" value="1"/>
</dbReference>
<dbReference type="InterPro" id="IPR036388">
    <property type="entry name" value="WH-like_DNA-bd_sf"/>
</dbReference>
<feature type="domain" description="RNA polymerase sigma-70 region 2" evidence="5">
    <location>
        <begin position="23"/>
        <end position="90"/>
    </location>
</feature>
<evidence type="ECO:0000256" key="4">
    <source>
        <dbReference type="ARBA" id="ARBA00023163"/>
    </source>
</evidence>
<keyword evidence="3" id="KW-0731">Sigma factor</keyword>
<dbReference type="Proteomes" id="UP001519288">
    <property type="component" value="Unassembled WGS sequence"/>
</dbReference>
<dbReference type="NCBIfam" id="TIGR02937">
    <property type="entry name" value="sigma70-ECF"/>
    <property type="match status" value="1"/>
</dbReference>
<keyword evidence="2" id="KW-0805">Transcription regulation</keyword>
<dbReference type="InterPro" id="IPR014284">
    <property type="entry name" value="RNA_pol_sigma-70_dom"/>
</dbReference>
<gene>
    <name evidence="7" type="ORF">J2Z69_002452</name>
</gene>
<dbReference type="InterPro" id="IPR007627">
    <property type="entry name" value="RNA_pol_sigma70_r2"/>
</dbReference>
<comment type="caution">
    <text evidence="7">The sequence shown here is derived from an EMBL/GenBank/DDBJ whole genome shotgun (WGS) entry which is preliminary data.</text>
</comment>
<feature type="domain" description="RNA polymerase sigma factor 70 region 4 type 2" evidence="6">
    <location>
        <begin position="113"/>
        <end position="165"/>
    </location>
</feature>
<dbReference type="PANTHER" id="PTHR43133">
    <property type="entry name" value="RNA POLYMERASE ECF-TYPE SIGMA FACTO"/>
    <property type="match status" value="1"/>
</dbReference>
<evidence type="ECO:0000256" key="1">
    <source>
        <dbReference type="ARBA" id="ARBA00010641"/>
    </source>
</evidence>
<reference evidence="7 8" key="1">
    <citation type="submission" date="2021-03" db="EMBL/GenBank/DDBJ databases">
        <title>Genomic Encyclopedia of Type Strains, Phase IV (KMG-IV): sequencing the most valuable type-strain genomes for metagenomic binning, comparative biology and taxonomic classification.</title>
        <authorList>
            <person name="Goeker M."/>
        </authorList>
    </citation>
    <scope>NUCLEOTIDE SEQUENCE [LARGE SCALE GENOMIC DNA]</scope>
    <source>
        <strain evidence="7 8">DSM 26806</strain>
    </source>
</reference>
<comment type="similarity">
    <text evidence="1">Belongs to the sigma-70 factor family. ECF subfamily.</text>
</comment>
<dbReference type="Gene3D" id="1.10.10.10">
    <property type="entry name" value="Winged helix-like DNA-binding domain superfamily/Winged helix DNA-binding domain"/>
    <property type="match status" value="1"/>
</dbReference>
<evidence type="ECO:0000313" key="7">
    <source>
        <dbReference type="EMBL" id="MBP2001407.1"/>
    </source>
</evidence>
<dbReference type="CDD" id="cd06171">
    <property type="entry name" value="Sigma70_r4"/>
    <property type="match status" value="1"/>
</dbReference>
<evidence type="ECO:0000313" key="8">
    <source>
        <dbReference type="Proteomes" id="UP001519288"/>
    </source>
</evidence>
<dbReference type="Gene3D" id="1.10.1740.10">
    <property type="match status" value="1"/>
</dbReference>
<keyword evidence="4" id="KW-0804">Transcription</keyword>
<organism evidence="7 8">
    <name type="scientific">Paenibacillus shirakamiensis</name>
    <dbReference type="NCBI Taxonomy" id="1265935"/>
    <lineage>
        <taxon>Bacteria</taxon>
        <taxon>Bacillati</taxon>
        <taxon>Bacillota</taxon>
        <taxon>Bacilli</taxon>
        <taxon>Bacillales</taxon>
        <taxon>Paenibacillaceae</taxon>
        <taxon>Paenibacillus</taxon>
    </lineage>
</organism>
<evidence type="ECO:0000259" key="5">
    <source>
        <dbReference type="Pfam" id="PF04542"/>
    </source>
</evidence>
<name>A0ABS4JI73_9BACL</name>
<keyword evidence="8" id="KW-1185">Reference proteome</keyword>
<evidence type="ECO:0000256" key="2">
    <source>
        <dbReference type="ARBA" id="ARBA00023015"/>
    </source>
</evidence>
<dbReference type="InterPro" id="IPR013324">
    <property type="entry name" value="RNA_pol_sigma_r3/r4-like"/>
</dbReference>
<proteinExistence type="inferred from homology"/>
<dbReference type="InterPro" id="IPR039425">
    <property type="entry name" value="RNA_pol_sigma-70-like"/>
</dbReference>
<dbReference type="Pfam" id="PF08281">
    <property type="entry name" value="Sigma70_r4_2"/>
    <property type="match status" value="1"/>
</dbReference>
<dbReference type="RefSeq" id="WP_245339265.1">
    <property type="nucleotide sequence ID" value="NZ_JAGGLD010000004.1"/>
</dbReference>
<dbReference type="SUPFAM" id="SSF88946">
    <property type="entry name" value="Sigma2 domain of RNA polymerase sigma factors"/>
    <property type="match status" value="1"/>
</dbReference>
<accession>A0ABS4JI73</accession>
<sequence>MQLEDHQQAIAACHGDEQAFLYLIEIHQRKMYGIAFSYLHHEADALDVVQNTVYKAWLKCRRLQDPTRFTPWLFRILIHCCMDKLRRRKKHSAVAVDFFYSSETLEMVNVYRMDLNKAMQHMKPKYRHVLTLRYFQDMTVSDIAMVLNKSEGTIKTWIHQGLKKLRFYMDQGGERYHESF</sequence>
<dbReference type="Pfam" id="PF04542">
    <property type="entry name" value="Sigma70_r2"/>
    <property type="match status" value="1"/>
</dbReference>
<dbReference type="InterPro" id="IPR013249">
    <property type="entry name" value="RNA_pol_sigma70_r4_t2"/>
</dbReference>
<evidence type="ECO:0000256" key="3">
    <source>
        <dbReference type="ARBA" id="ARBA00023082"/>
    </source>
</evidence>
<dbReference type="EMBL" id="JAGGLD010000004">
    <property type="protein sequence ID" value="MBP2001407.1"/>
    <property type="molecule type" value="Genomic_DNA"/>
</dbReference>
<dbReference type="InterPro" id="IPR013325">
    <property type="entry name" value="RNA_pol_sigma_r2"/>
</dbReference>